<dbReference type="PATRIC" id="fig|1307839.3.peg.185"/>
<dbReference type="InterPro" id="IPR009241">
    <property type="entry name" value="HigB-like"/>
</dbReference>
<dbReference type="STRING" id="1307839.L21SP5_00168"/>
<keyword evidence="2" id="KW-1185">Reference proteome</keyword>
<dbReference type="RefSeq" id="WP_057951471.1">
    <property type="nucleotide sequence ID" value="NZ_CP013118.1"/>
</dbReference>
<reference evidence="1 2" key="1">
    <citation type="submission" date="2015-11" db="EMBL/GenBank/DDBJ databases">
        <title>Description and complete genome sequence of a novel strain predominating in hypersaline microbial mats and representing a new family of the Bacteriodetes phylum.</title>
        <authorList>
            <person name="Spring S."/>
            <person name="Bunk B."/>
            <person name="Sproer C."/>
            <person name="Klenk H.-P."/>
        </authorList>
    </citation>
    <scope>NUCLEOTIDE SEQUENCE [LARGE SCALE GENOMIC DNA]</scope>
    <source>
        <strain evidence="1 2">L21-Spi-D4</strain>
    </source>
</reference>
<dbReference type="OrthoDB" id="573082at2"/>
<dbReference type="Pfam" id="PF05973">
    <property type="entry name" value="Gp49"/>
    <property type="match status" value="1"/>
</dbReference>
<dbReference type="KEGG" id="blq:L21SP5_00168"/>
<dbReference type="EMBL" id="CP013118">
    <property type="protein sequence ID" value="ALO13848.1"/>
    <property type="molecule type" value="Genomic_DNA"/>
</dbReference>
<proteinExistence type="predicted"/>
<name>A0A0S2HUV6_9BACT</name>
<evidence type="ECO:0000313" key="2">
    <source>
        <dbReference type="Proteomes" id="UP000064893"/>
    </source>
</evidence>
<evidence type="ECO:0000313" key="1">
    <source>
        <dbReference type="EMBL" id="ALO13848.1"/>
    </source>
</evidence>
<dbReference type="AlphaFoldDB" id="A0A0S2HUV6"/>
<organism evidence="1 2">
    <name type="scientific">Salinivirga cyanobacteriivorans</name>
    <dbReference type="NCBI Taxonomy" id="1307839"/>
    <lineage>
        <taxon>Bacteria</taxon>
        <taxon>Pseudomonadati</taxon>
        <taxon>Bacteroidota</taxon>
        <taxon>Bacteroidia</taxon>
        <taxon>Bacteroidales</taxon>
        <taxon>Salinivirgaceae</taxon>
        <taxon>Salinivirga</taxon>
    </lineage>
</organism>
<sequence length="108" mass="13221">MRILEPYKDYFWEFYNPLPQKVKDKVDYILQIIISMQRIPTKFFRHLEDGIYEIRIEVGSNIYRVFTFFDDNKLVILLHGFQKKTQKTPRKDIPSKKVCLKHMVPNYY</sequence>
<protein>
    <submittedName>
        <fullName evidence="1">Putative addiction module killer protein</fullName>
    </submittedName>
</protein>
<dbReference type="Proteomes" id="UP000064893">
    <property type="component" value="Chromosome"/>
</dbReference>
<accession>A0A0S2HUV6</accession>
<gene>
    <name evidence="1" type="ORF">L21SP5_00168</name>
</gene>